<keyword evidence="2" id="KW-1185">Reference proteome</keyword>
<comment type="caution">
    <text evidence="1">The sequence shown here is derived from an EMBL/GenBank/DDBJ whole genome shotgun (WGS) entry which is preliminary data.</text>
</comment>
<dbReference type="Proteomes" id="UP001305779">
    <property type="component" value="Unassembled WGS sequence"/>
</dbReference>
<accession>A0ABR0E0M1</accession>
<organism evidence="1 2">
    <name type="scientific">Zasmidium cellare</name>
    <name type="common">Wine cellar mold</name>
    <name type="synonym">Racodium cellare</name>
    <dbReference type="NCBI Taxonomy" id="395010"/>
    <lineage>
        <taxon>Eukaryota</taxon>
        <taxon>Fungi</taxon>
        <taxon>Dikarya</taxon>
        <taxon>Ascomycota</taxon>
        <taxon>Pezizomycotina</taxon>
        <taxon>Dothideomycetes</taxon>
        <taxon>Dothideomycetidae</taxon>
        <taxon>Mycosphaerellales</taxon>
        <taxon>Mycosphaerellaceae</taxon>
        <taxon>Zasmidium</taxon>
    </lineage>
</organism>
<evidence type="ECO:0000313" key="1">
    <source>
        <dbReference type="EMBL" id="KAK4494964.1"/>
    </source>
</evidence>
<name>A0ABR0E0M1_ZASCE</name>
<gene>
    <name evidence="1" type="ORF">PRZ48_014320</name>
</gene>
<proteinExistence type="predicted"/>
<evidence type="ECO:0000313" key="2">
    <source>
        <dbReference type="Proteomes" id="UP001305779"/>
    </source>
</evidence>
<sequence>MAPRIDPFKSLVFPNQMAKGLTRGQPYSTPTMFCTEPTQQVDTDQLQKRIHDLPREIFDMIQDCFFTMPPRTMEINRHYKPPAELQVSRETRERFSWVYYFNTTFTASCWDDQCVYDWLSSLPRGHLYAVERIEMNVVVSAREALMRLAARPNLCLLRQKLITDLWVKMDDVLYLRYSDGSVEGYEACATWAMLGPLRLPW</sequence>
<dbReference type="EMBL" id="JAXOVC010000013">
    <property type="protein sequence ID" value="KAK4494964.1"/>
    <property type="molecule type" value="Genomic_DNA"/>
</dbReference>
<protein>
    <submittedName>
        <fullName evidence="1">Uncharacterized protein</fullName>
    </submittedName>
</protein>
<reference evidence="1 2" key="1">
    <citation type="journal article" date="2023" name="G3 (Bethesda)">
        <title>A chromosome-level genome assembly of Zasmidium syzygii isolated from banana leaves.</title>
        <authorList>
            <person name="van Westerhoven A.C."/>
            <person name="Mehrabi R."/>
            <person name="Talebi R."/>
            <person name="Steentjes M.B.F."/>
            <person name="Corcolon B."/>
            <person name="Chong P.A."/>
            <person name="Kema G.H.J."/>
            <person name="Seidl M.F."/>
        </authorList>
    </citation>
    <scope>NUCLEOTIDE SEQUENCE [LARGE SCALE GENOMIC DNA]</scope>
    <source>
        <strain evidence="1 2">P124</strain>
    </source>
</reference>